<name>A0A8J3M6H0_9RHOB</name>
<evidence type="ECO:0008006" key="4">
    <source>
        <dbReference type="Google" id="ProtNLM"/>
    </source>
</evidence>
<keyword evidence="3" id="KW-1185">Reference proteome</keyword>
<evidence type="ECO:0000313" key="2">
    <source>
        <dbReference type="EMBL" id="GHF47384.1"/>
    </source>
</evidence>
<evidence type="ECO:0000313" key="3">
    <source>
        <dbReference type="Proteomes" id="UP000626220"/>
    </source>
</evidence>
<dbReference type="RefSeq" id="WP_189679816.1">
    <property type="nucleotide sequence ID" value="NZ_BNCJ01000003.1"/>
</dbReference>
<dbReference type="Proteomes" id="UP000626220">
    <property type="component" value="Unassembled WGS sequence"/>
</dbReference>
<organism evidence="2 3">
    <name type="scientific">Seohaeicola zhoushanensis</name>
    <dbReference type="NCBI Taxonomy" id="1569283"/>
    <lineage>
        <taxon>Bacteria</taxon>
        <taxon>Pseudomonadati</taxon>
        <taxon>Pseudomonadota</taxon>
        <taxon>Alphaproteobacteria</taxon>
        <taxon>Rhodobacterales</taxon>
        <taxon>Roseobacteraceae</taxon>
        <taxon>Seohaeicola</taxon>
    </lineage>
</organism>
<accession>A0A8J3M6H0</accession>
<reference evidence="2" key="1">
    <citation type="journal article" date="2014" name="Int. J. Syst. Evol. Microbiol.">
        <title>Complete genome sequence of Corynebacterium casei LMG S-19264T (=DSM 44701T), isolated from a smear-ripened cheese.</title>
        <authorList>
            <consortium name="US DOE Joint Genome Institute (JGI-PGF)"/>
            <person name="Walter F."/>
            <person name="Albersmeier A."/>
            <person name="Kalinowski J."/>
            <person name="Ruckert C."/>
        </authorList>
    </citation>
    <scope>NUCLEOTIDE SEQUENCE</scope>
    <source>
        <strain evidence="2">KCTC 42650</strain>
    </source>
</reference>
<dbReference type="AlphaFoldDB" id="A0A8J3M6H0"/>
<evidence type="ECO:0000256" key="1">
    <source>
        <dbReference type="SAM" id="SignalP"/>
    </source>
</evidence>
<proteinExistence type="predicted"/>
<dbReference type="EMBL" id="BNCJ01000003">
    <property type="protein sequence ID" value="GHF47384.1"/>
    <property type="molecule type" value="Genomic_DNA"/>
</dbReference>
<feature type="signal peptide" evidence="1">
    <location>
        <begin position="1"/>
        <end position="24"/>
    </location>
</feature>
<reference evidence="2" key="2">
    <citation type="submission" date="2020-09" db="EMBL/GenBank/DDBJ databases">
        <authorList>
            <person name="Sun Q."/>
            <person name="Kim S."/>
        </authorList>
    </citation>
    <scope>NUCLEOTIDE SEQUENCE</scope>
    <source>
        <strain evidence="2">KCTC 42650</strain>
    </source>
</reference>
<sequence>MRHIPFTPLLLAAALGALPLAALAESRTIGVGSGWLLLPPERQPGEEAASEQEAVEAGEAAVAVIEEPDTKTYFCNRQLQEAERAVARMLADMSYTLTITAKGAAPGFPGDVTCVLTSTRTVAIDTSPLEPKN</sequence>
<comment type="caution">
    <text evidence="2">The sequence shown here is derived from an EMBL/GenBank/DDBJ whole genome shotgun (WGS) entry which is preliminary data.</text>
</comment>
<feature type="chain" id="PRO_5035281321" description="DUF4377 domain-containing protein" evidence="1">
    <location>
        <begin position="25"/>
        <end position="133"/>
    </location>
</feature>
<protein>
    <recommendedName>
        <fullName evidence="4">DUF4377 domain-containing protein</fullName>
    </recommendedName>
</protein>
<gene>
    <name evidence="2" type="ORF">GCM10017056_18950</name>
</gene>
<keyword evidence="1" id="KW-0732">Signal</keyword>